<dbReference type="GO" id="GO:0003723">
    <property type="term" value="F:RNA binding"/>
    <property type="evidence" value="ECO:0007669"/>
    <property type="project" value="UniProtKB-KW"/>
</dbReference>
<keyword evidence="1" id="KW-0319">Glycerol metabolism</keyword>
<gene>
    <name evidence="2" type="ORF">PaecuDRAFT_2456</name>
</gene>
<proteinExistence type="predicted"/>
<organism evidence="2 3">
    <name type="scientific">Paenibacillus curdlanolyticus YK9</name>
    <dbReference type="NCBI Taxonomy" id="717606"/>
    <lineage>
        <taxon>Bacteria</taxon>
        <taxon>Bacillati</taxon>
        <taxon>Bacillota</taxon>
        <taxon>Bacilli</taxon>
        <taxon>Bacillales</taxon>
        <taxon>Paenibacillaceae</taxon>
        <taxon>Paenibacillus</taxon>
    </lineage>
</organism>
<dbReference type="GO" id="GO:0006071">
    <property type="term" value="P:glycerol metabolic process"/>
    <property type="evidence" value="ECO:0007669"/>
    <property type="project" value="UniProtKB-UniRule"/>
</dbReference>
<dbReference type="PANTHER" id="PTHR35787:SF1">
    <property type="entry name" value="GLYCEROL UPTAKE OPERON ANTITERMINATOR REGULATORY PROTEIN"/>
    <property type="match status" value="1"/>
</dbReference>
<keyword evidence="1" id="KW-0804">Transcription</keyword>
<comment type="function">
    <text evidence="1">Regulates expression of the glpD operon. In the presence of glycerol 3-phosphate (G3P) causes antitermination of transcription of glpD at the inverted repeat of the leader region to enhance its transcription. Binds and stabilizes glpD leader mRNA.</text>
</comment>
<dbReference type="PANTHER" id="PTHR35787">
    <property type="entry name" value="GLYCEROL UPTAKE OPERON ANTITERMINATOR REGULATORY PROTEIN"/>
    <property type="match status" value="1"/>
</dbReference>
<dbReference type="Gene3D" id="3.20.20.70">
    <property type="entry name" value="Aldolase class I"/>
    <property type="match status" value="1"/>
</dbReference>
<dbReference type="SUPFAM" id="SSF110391">
    <property type="entry name" value="GlpP-like"/>
    <property type="match status" value="1"/>
</dbReference>
<evidence type="ECO:0000256" key="1">
    <source>
        <dbReference type="PIRNR" id="PIRNR016897"/>
    </source>
</evidence>
<evidence type="ECO:0000313" key="2">
    <source>
        <dbReference type="EMBL" id="EFM10546.1"/>
    </source>
</evidence>
<dbReference type="InterPro" id="IPR006699">
    <property type="entry name" value="GlpP"/>
</dbReference>
<sequence length="190" mass="20732">MPFQGQSILPAVRGWKEFDALLASPYAYIVMLDCKLGQLKSIVSEAGRHGKKLLLHADLIDGLNHDEHAAEFLCQAIRPAGIISTRTTVVQKTKQNGLIAIQRLFLLDTGALERGIALAMQNRPDYIEVLPGVIPSIIREVAERTGIPALAGGLIRTEQDVAAALEAGAAAVTTSDRKLWKPYINRKQEE</sequence>
<dbReference type="GO" id="GO:0045893">
    <property type="term" value="P:positive regulation of DNA-templated transcription"/>
    <property type="evidence" value="ECO:0007669"/>
    <property type="project" value="TreeGrafter"/>
</dbReference>
<dbReference type="Pfam" id="PF04309">
    <property type="entry name" value="G3P_antiterm"/>
    <property type="match status" value="1"/>
</dbReference>
<dbReference type="RefSeq" id="WP_006038450.1">
    <property type="nucleotide sequence ID" value="NZ_AEDD01000006.1"/>
</dbReference>
<keyword evidence="1" id="KW-0805">Transcription regulation</keyword>
<evidence type="ECO:0000313" key="3">
    <source>
        <dbReference type="Proteomes" id="UP000005387"/>
    </source>
</evidence>
<accession>E0I9W9</accession>
<dbReference type="PIRSF" id="PIRSF016897">
    <property type="entry name" value="GlpP"/>
    <property type="match status" value="1"/>
</dbReference>
<keyword evidence="3" id="KW-1185">Reference proteome</keyword>
<dbReference type="OrthoDB" id="9799580at2"/>
<keyword evidence="1" id="KW-0694">RNA-binding</keyword>
<dbReference type="InterPro" id="IPR013785">
    <property type="entry name" value="Aldolase_TIM"/>
</dbReference>
<dbReference type="GO" id="GO:0001072">
    <property type="term" value="F:transcription antitermination factor activity, RNA binding"/>
    <property type="evidence" value="ECO:0007669"/>
    <property type="project" value="TreeGrafter"/>
</dbReference>
<name>E0I9W9_9BACL</name>
<dbReference type="AlphaFoldDB" id="E0I9W9"/>
<dbReference type="eggNOG" id="COG1954">
    <property type="taxonomic scope" value="Bacteria"/>
</dbReference>
<dbReference type="STRING" id="717606.PaecuDRAFT_2456"/>
<reference evidence="2 3" key="1">
    <citation type="submission" date="2010-07" db="EMBL/GenBank/DDBJ databases">
        <title>The draft genome of Paenibacillus curdlanolyticus YK9.</title>
        <authorList>
            <consortium name="US DOE Joint Genome Institute (JGI-PGF)"/>
            <person name="Lucas S."/>
            <person name="Copeland A."/>
            <person name="Lapidus A."/>
            <person name="Cheng J.-F."/>
            <person name="Bruce D."/>
            <person name="Goodwin L."/>
            <person name="Pitluck S."/>
            <person name="Land M.L."/>
            <person name="Hauser L."/>
            <person name="Chang Y.-J."/>
            <person name="Jeffries C."/>
            <person name="Anderson I.J."/>
            <person name="Johnson E."/>
            <person name="Loganathan U."/>
            <person name="Mulhopadhyay B."/>
            <person name="Kyrpides N."/>
            <person name="Woyke T.J."/>
        </authorList>
    </citation>
    <scope>NUCLEOTIDE SEQUENCE [LARGE SCALE GENOMIC DNA]</scope>
    <source>
        <strain evidence="2 3">YK9</strain>
    </source>
</reference>
<dbReference type="Proteomes" id="UP000005387">
    <property type="component" value="Unassembled WGS sequence"/>
</dbReference>
<dbReference type="EMBL" id="AEDD01000006">
    <property type="protein sequence ID" value="EFM10546.1"/>
    <property type="molecule type" value="Genomic_DNA"/>
</dbReference>
<protein>
    <recommendedName>
        <fullName evidence="1">Glycerol uptake operon antiterminator regulatory protein</fullName>
    </recommendedName>
</protein>